<reference evidence="1" key="2">
    <citation type="submission" date="2021-02" db="EMBL/GenBank/DDBJ databases">
        <authorList>
            <person name="Kimball J.A."/>
            <person name="Haas M.W."/>
            <person name="Macchietto M."/>
            <person name="Kono T."/>
            <person name="Duquette J."/>
            <person name="Shao M."/>
        </authorList>
    </citation>
    <scope>NUCLEOTIDE SEQUENCE</scope>
    <source>
        <tissue evidence="1">Fresh leaf tissue</tissue>
    </source>
</reference>
<sequence length="232" mass="26452">MILWLAPESRRASSEMPPIYKCTASYARTLVMMCRAIYGSNVCVVSWCGIIVNGQVDEEDVLANPVVTSTKLLVVVEVESEMTMLLYFHMEESFQRPPFHQDHFCYQGQWRRRLQRHVGGIRSRPSCWFPRGASVGAPSAAHWSRNSNLQARLMVKVRDCALWISTSRLSGGCKPAMKICTRSSVRMPAHGRRALNRSWYSTTELMRLHIISSPRGLERRGGPNQRYSNSMK</sequence>
<dbReference type="AlphaFoldDB" id="A0A8J5VNS0"/>
<organism evidence="1 2">
    <name type="scientific">Zizania palustris</name>
    <name type="common">Northern wild rice</name>
    <dbReference type="NCBI Taxonomy" id="103762"/>
    <lineage>
        <taxon>Eukaryota</taxon>
        <taxon>Viridiplantae</taxon>
        <taxon>Streptophyta</taxon>
        <taxon>Embryophyta</taxon>
        <taxon>Tracheophyta</taxon>
        <taxon>Spermatophyta</taxon>
        <taxon>Magnoliopsida</taxon>
        <taxon>Liliopsida</taxon>
        <taxon>Poales</taxon>
        <taxon>Poaceae</taxon>
        <taxon>BOP clade</taxon>
        <taxon>Oryzoideae</taxon>
        <taxon>Oryzeae</taxon>
        <taxon>Zizaniinae</taxon>
        <taxon>Zizania</taxon>
    </lineage>
</organism>
<protein>
    <submittedName>
        <fullName evidence="1">Uncharacterized protein</fullName>
    </submittedName>
</protein>
<dbReference type="EMBL" id="JAAALK010000288">
    <property type="protein sequence ID" value="KAG8054333.1"/>
    <property type="molecule type" value="Genomic_DNA"/>
</dbReference>
<comment type="caution">
    <text evidence="1">The sequence shown here is derived from an EMBL/GenBank/DDBJ whole genome shotgun (WGS) entry which is preliminary data.</text>
</comment>
<name>A0A8J5VNS0_ZIZPA</name>
<proteinExistence type="predicted"/>
<keyword evidence="2" id="KW-1185">Reference proteome</keyword>
<accession>A0A8J5VNS0</accession>
<dbReference type="Proteomes" id="UP000729402">
    <property type="component" value="Unassembled WGS sequence"/>
</dbReference>
<evidence type="ECO:0000313" key="2">
    <source>
        <dbReference type="Proteomes" id="UP000729402"/>
    </source>
</evidence>
<gene>
    <name evidence="1" type="ORF">GUJ93_ZPchr0001g29266</name>
</gene>
<reference evidence="1" key="1">
    <citation type="journal article" date="2021" name="bioRxiv">
        <title>Whole Genome Assembly and Annotation of Northern Wild Rice, Zizania palustris L., Supports a Whole Genome Duplication in the Zizania Genus.</title>
        <authorList>
            <person name="Haas M."/>
            <person name="Kono T."/>
            <person name="Macchietto M."/>
            <person name="Millas R."/>
            <person name="McGilp L."/>
            <person name="Shao M."/>
            <person name="Duquette J."/>
            <person name="Hirsch C.N."/>
            <person name="Kimball J."/>
        </authorList>
    </citation>
    <scope>NUCLEOTIDE SEQUENCE</scope>
    <source>
        <tissue evidence="1">Fresh leaf tissue</tissue>
    </source>
</reference>
<evidence type="ECO:0000313" key="1">
    <source>
        <dbReference type="EMBL" id="KAG8054333.1"/>
    </source>
</evidence>